<reference evidence="3 4" key="1">
    <citation type="submission" date="2024-04" db="EMBL/GenBank/DDBJ databases">
        <authorList>
            <person name="Fracassetti M."/>
        </authorList>
    </citation>
    <scope>NUCLEOTIDE SEQUENCE [LARGE SCALE GENOMIC DNA]</scope>
</reference>
<name>A0AAV2DGH9_9ROSI</name>
<dbReference type="PANTHER" id="PTHR31066:SF33">
    <property type="entry name" value="OS07G0556300 PROTEIN"/>
    <property type="match status" value="1"/>
</dbReference>
<dbReference type="SMART" id="SM00666">
    <property type="entry name" value="PB1"/>
    <property type="match status" value="1"/>
</dbReference>
<evidence type="ECO:0000259" key="2">
    <source>
        <dbReference type="SMART" id="SM00666"/>
    </source>
</evidence>
<organism evidence="3 4">
    <name type="scientific">Linum trigynum</name>
    <dbReference type="NCBI Taxonomy" id="586398"/>
    <lineage>
        <taxon>Eukaryota</taxon>
        <taxon>Viridiplantae</taxon>
        <taxon>Streptophyta</taxon>
        <taxon>Embryophyta</taxon>
        <taxon>Tracheophyta</taxon>
        <taxon>Spermatophyta</taxon>
        <taxon>Magnoliopsida</taxon>
        <taxon>eudicotyledons</taxon>
        <taxon>Gunneridae</taxon>
        <taxon>Pentapetalae</taxon>
        <taxon>rosids</taxon>
        <taxon>fabids</taxon>
        <taxon>Malpighiales</taxon>
        <taxon>Linaceae</taxon>
        <taxon>Linum</taxon>
    </lineage>
</organism>
<dbReference type="Gene3D" id="3.10.20.90">
    <property type="entry name" value="Phosphatidylinositol 3-kinase Catalytic Subunit, Chain A, domain 1"/>
    <property type="match status" value="1"/>
</dbReference>
<feature type="compositionally biased region" description="Low complexity" evidence="1">
    <location>
        <begin position="225"/>
        <end position="265"/>
    </location>
</feature>
<dbReference type="CDD" id="cd06410">
    <property type="entry name" value="PB1_UP2"/>
    <property type="match status" value="1"/>
</dbReference>
<evidence type="ECO:0000313" key="4">
    <source>
        <dbReference type="Proteomes" id="UP001497516"/>
    </source>
</evidence>
<dbReference type="InterPro" id="IPR000270">
    <property type="entry name" value="PB1_dom"/>
</dbReference>
<protein>
    <recommendedName>
        <fullName evidence="2">PB1 domain-containing protein</fullName>
    </recommendedName>
</protein>
<dbReference type="FunFam" id="3.10.20.90:FF:000058">
    <property type="entry name" value="Octicosapeptide/phox/Bem1p domain kinase superfamily protein"/>
    <property type="match status" value="1"/>
</dbReference>
<dbReference type="AlphaFoldDB" id="A0AAV2DGH9"/>
<dbReference type="InterPro" id="IPR053198">
    <property type="entry name" value="Gynoecium_Dev_Regulator"/>
</dbReference>
<gene>
    <name evidence="3" type="ORF">LTRI10_LOCUS14540</name>
</gene>
<feature type="domain" description="PB1" evidence="2">
    <location>
        <begin position="52"/>
        <end position="142"/>
    </location>
</feature>
<accession>A0AAV2DGH9</accession>
<evidence type="ECO:0000256" key="1">
    <source>
        <dbReference type="SAM" id="MobiDB-lite"/>
    </source>
</evidence>
<feature type="compositionally biased region" description="Low complexity" evidence="1">
    <location>
        <begin position="294"/>
        <end position="303"/>
    </location>
</feature>
<feature type="region of interest" description="Disordered" evidence="1">
    <location>
        <begin position="197"/>
        <end position="278"/>
    </location>
</feature>
<dbReference type="SUPFAM" id="SSF54277">
    <property type="entry name" value="CAD &amp; PB1 domains"/>
    <property type="match status" value="1"/>
</dbReference>
<proteinExistence type="predicted"/>
<dbReference type="Proteomes" id="UP001497516">
    <property type="component" value="Chromosome 2"/>
</dbReference>
<evidence type="ECO:0000313" key="3">
    <source>
        <dbReference type="EMBL" id="CAL1372542.1"/>
    </source>
</evidence>
<dbReference type="PANTHER" id="PTHR31066">
    <property type="entry name" value="OS05G0427100 PROTEIN-RELATED"/>
    <property type="match status" value="1"/>
</dbReference>
<feature type="region of interest" description="Disordered" evidence="1">
    <location>
        <begin position="1"/>
        <end position="32"/>
    </location>
</feature>
<keyword evidence="4" id="KW-1185">Reference proteome</keyword>
<dbReference type="EMBL" id="OZ034815">
    <property type="protein sequence ID" value="CAL1372542.1"/>
    <property type="molecule type" value="Genomic_DNA"/>
</dbReference>
<feature type="region of interest" description="Disordered" evidence="1">
    <location>
        <begin position="288"/>
        <end position="307"/>
    </location>
</feature>
<dbReference type="Pfam" id="PF00564">
    <property type="entry name" value="PB1"/>
    <property type="match status" value="1"/>
</dbReference>
<sequence length="456" mass="49751">MASPLHQADLDSSAAGDSVASSPRSDVNAPFSQQDPRVRFMCSFGGKILPRPHDNLLRYVGGETRMVAVHRSTTFTSLVSKLAKLSGLPAVAVKYQLPNEDLDALISVSTNEDVENMMDEYDRVALNLNPRSARLRLFLFPKEGELDPNSRTSSISSLLDGSTNREHWFFDALNSGRTLERGRSEASSIVSEMPDYFFGLENPDENQQPRGGEHRLRTSKPVFNDSVSASDPGSPAPVVSSSPYCSTSSVAAPPTSTIPSVSSIPDLPPVKTKPEPPEPVVVRRQYSEPIPEPQLQQQQQQQQAPPGYAMQYVPESHYSGPPSGPVHHIPVYYVPGQGNVPVQQVQYRPQYVQQPQYTVPQGQIQGVGYHQVPTNMGQQVQAGMGQVYGGMRPAMDPYEGARMVSDGMNQQQVYYGVRNTNPVMTGPGHPGMVMAPPGEEMHKGMVDPKTGRISGP</sequence>
<feature type="compositionally biased region" description="Low complexity" evidence="1">
    <location>
        <begin position="10"/>
        <end position="22"/>
    </location>
</feature>